<feature type="transmembrane region" description="Helical" evidence="1">
    <location>
        <begin position="74"/>
        <end position="96"/>
    </location>
</feature>
<reference evidence="2 3" key="1">
    <citation type="submission" date="2018-06" db="EMBL/GenBank/DDBJ databases">
        <authorList>
            <consortium name="Pathogen Informatics"/>
            <person name="Doyle S."/>
        </authorList>
    </citation>
    <scope>NUCLEOTIDE SEQUENCE [LARGE SCALE GENOMIC DNA]</scope>
    <source>
        <strain evidence="2 3">NCTC13184</strain>
    </source>
</reference>
<sequence>MSAIASTLTVLAAAPTPGYKPLPPEVTAELQRWFRYLLWLIEVGLIARILVISGKAGWEHFRPPPGPPDAPGDIVRALLAWSMAATAVPLAASLLVDPHR</sequence>
<keyword evidence="1" id="KW-0472">Membrane</keyword>
<evidence type="ECO:0000256" key="1">
    <source>
        <dbReference type="SAM" id="Phobius"/>
    </source>
</evidence>
<evidence type="ECO:0000313" key="2">
    <source>
        <dbReference type="EMBL" id="SUA40707.1"/>
    </source>
</evidence>
<keyword evidence="1" id="KW-1133">Transmembrane helix</keyword>
<dbReference type="AlphaFoldDB" id="A0A378WJ08"/>
<feature type="transmembrane region" description="Helical" evidence="1">
    <location>
        <begin position="34"/>
        <end position="53"/>
    </location>
</feature>
<dbReference type="RefSeq" id="WP_062966576.1">
    <property type="nucleotide sequence ID" value="NZ_JAJFOE010000002.1"/>
</dbReference>
<dbReference type="EMBL" id="UGRU01000001">
    <property type="protein sequence ID" value="SUA40707.1"/>
    <property type="molecule type" value="Genomic_DNA"/>
</dbReference>
<organism evidence="2 3">
    <name type="scientific">Nocardia africana</name>
    <dbReference type="NCBI Taxonomy" id="134964"/>
    <lineage>
        <taxon>Bacteria</taxon>
        <taxon>Bacillati</taxon>
        <taxon>Actinomycetota</taxon>
        <taxon>Actinomycetes</taxon>
        <taxon>Mycobacteriales</taxon>
        <taxon>Nocardiaceae</taxon>
        <taxon>Nocardia</taxon>
    </lineage>
</organism>
<keyword evidence="1" id="KW-0812">Transmembrane</keyword>
<evidence type="ECO:0000313" key="3">
    <source>
        <dbReference type="Proteomes" id="UP000255082"/>
    </source>
</evidence>
<gene>
    <name evidence="2" type="ORF">NCTC13184_00028</name>
</gene>
<name>A0A378WJ08_9NOCA</name>
<accession>A0A378WJ08</accession>
<protein>
    <submittedName>
        <fullName evidence="2">Uncharacterized protein</fullName>
    </submittedName>
</protein>
<proteinExistence type="predicted"/>
<dbReference type="Proteomes" id="UP000255082">
    <property type="component" value="Unassembled WGS sequence"/>
</dbReference>